<feature type="region of interest" description="Disordered" evidence="1">
    <location>
        <begin position="240"/>
        <end position="272"/>
    </location>
</feature>
<accession>A0A448YUA3</accession>
<feature type="compositionally biased region" description="Pro residues" evidence="1">
    <location>
        <begin position="170"/>
        <end position="181"/>
    </location>
</feature>
<gene>
    <name evidence="2" type="ORF">PSNMU_V1.4_AUG-EV-PASAV3_0001670</name>
</gene>
<dbReference type="AlphaFoldDB" id="A0A448YUA3"/>
<name>A0A448YUA3_9STRA</name>
<dbReference type="EMBL" id="CAACVS010000001">
    <property type="protein sequence ID" value="VEU33365.1"/>
    <property type="molecule type" value="Genomic_DNA"/>
</dbReference>
<protein>
    <submittedName>
        <fullName evidence="2">Uncharacterized protein</fullName>
    </submittedName>
</protein>
<feature type="region of interest" description="Disordered" evidence="1">
    <location>
        <begin position="1"/>
        <end position="60"/>
    </location>
</feature>
<evidence type="ECO:0000256" key="1">
    <source>
        <dbReference type="SAM" id="MobiDB-lite"/>
    </source>
</evidence>
<proteinExistence type="predicted"/>
<feature type="region of interest" description="Disordered" evidence="1">
    <location>
        <begin position="343"/>
        <end position="383"/>
    </location>
</feature>
<evidence type="ECO:0000313" key="2">
    <source>
        <dbReference type="EMBL" id="VEU33365.1"/>
    </source>
</evidence>
<feature type="compositionally biased region" description="Polar residues" evidence="1">
    <location>
        <begin position="1"/>
        <end position="28"/>
    </location>
</feature>
<feature type="region of interest" description="Disordered" evidence="1">
    <location>
        <begin position="127"/>
        <end position="187"/>
    </location>
</feature>
<dbReference type="OrthoDB" id="48369at2759"/>
<organism evidence="2 3">
    <name type="scientific">Pseudo-nitzschia multistriata</name>
    <dbReference type="NCBI Taxonomy" id="183589"/>
    <lineage>
        <taxon>Eukaryota</taxon>
        <taxon>Sar</taxon>
        <taxon>Stramenopiles</taxon>
        <taxon>Ochrophyta</taxon>
        <taxon>Bacillariophyta</taxon>
        <taxon>Bacillariophyceae</taxon>
        <taxon>Bacillariophycidae</taxon>
        <taxon>Bacillariales</taxon>
        <taxon>Bacillariaceae</taxon>
        <taxon>Pseudo-nitzschia</taxon>
    </lineage>
</organism>
<keyword evidence="3" id="KW-1185">Reference proteome</keyword>
<sequence length="390" mass="43156">MHSLVSTARSVDPGTPTSFSHLLGSNNCEAPPSFPGSPTNSQQEQEEKQTFRHHTRHLSPTSTMKFPVHIQKRKVMGPIQIAAFGKQVSENSNPRFYGIPRPPVAKSLSFSCRKPVSFESIVTEALTEDSMSESPSLSDGTAESSGDTGTTGDNDGNDAYGASEDDTGPYGPPPPSPAPPCPERKRTIRWSGKIRVLEIRHLKNIPDFEKQAVWMSDLDYRIIKNKAKRTVYRMMAGEFPDLDEDEDGVGTGRDKSNKDTKHDGSENDDASFCTRGLECRTRDGARIRARNKLRTRAAVLAEQEFQREEGVSDPEFLAMASMDESASSREEARRRAEIDAHIARSYQHRQHQHQHQQEQHHRASASPPPAGRAGGATSERGGIPVRVVLF</sequence>
<reference evidence="2 3" key="1">
    <citation type="submission" date="2019-01" db="EMBL/GenBank/DDBJ databases">
        <authorList>
            <person name="Ferrante I. M."/>
        </authorList>
    </citation>
    <scope>NUCLEOTIDE SEQUENCE [LARGE SCALE GENOMIC DNA]</scope>
    <source>
        <strain evidence="2 3">B856</strain>
    </source>
</reference>
<feature type="compositionally biased region" description="Low complexity" evidence="1">
    <location>
        <begin position="138"/>
        <end position="162"/>
    </location>
</feature>
<feature type="compositionally biased region" description="Basic and acidic residues" evidence="1">
    <location>
        <begin position="252"/>
        <end position="265"/>
    </location>
</feature>
<evidence type="ECO:0000313" key="3">
    <source>
        <dbReference type="Proteomes" id="UP000291116"/>
    </source>
</evidence>
<dbReference type="Proteomes" id="UP000291116">
    <property type="component" value="Unassembled WGS sequence"/>
</dbReference>